<dbReference type="Gene3D" id="3.30.565.10">
    <property type="entry name" value="Histidine kinase-like ATPase, C-terminal domain"/>
    <property type="match status" value="1"/>
</dbReference>
<dbReference type="PANTHER" id="PTHR32387">
    <property type="entry name" value="WU:FJ29H11"/>
    <property type="match status" value="1"/>
</dbReference>
<dbReference type="PANTHER" id="PTHR32387:SF0">
    <property type="entry name" value="PROTEIN NO VEIN"/>
    <property type="match status" value="1"/>
</dbReference>
<sequence length="407" mass="44459">MAFTGFPSDEWHWADDEDEDGEEDLADVESLLAQFRREDAEGFSSRAERFLAETEAAELAVQEASARHRLRALRSEASEARSCGALRERRRRLLMELRELRSEELREQLATVRERLEEQLRLTATLHAELLAASEKPAEVELWGASERPEAVAASAALAAAATSEEPECLAASEEQQHQQQLLAVPYCDLLVGKPADLLAEIRAQLLEASGSAASKMLGRALKRLGAEQYGRLSHFFEELLQNADDCCFPEAGHFGPGSDNCPTLQLHVLESSVPAGTNSKLQSLTLWHNEEGLTERDVRAICDVGSSTKDPAAQLGPRQRTGCKGVGFKSVFLVTSRPVLFSRGGRFSFAFEGAGGDLGCVLPVDVPPAQARLEAAPPWLEPGLLDRGTMLHLPLLPDLPHSVLHS</sequence>
<evidence type="ECO:0000256" key="2">
    <source>
        <dbReference type="SAM" id="MobiDB-lite"/>
    </source>
</evidence>
<keyword evidence="1" id="KW-0175">Coiled coil</keyword>
<feature type="non-terminal residue" evidence="4">
    <location>
        <position position="407"/>
    </location>
</feature>
<name>A0A813L284_POLGL</name>
<dbReference type="SUPFAM" id="SSF55874">
    <property type="entry name" value="ATPase domain of HSP90 chaperone/DNA topoisomerase II/histidine kinase"/>
    <property type="match status" value="1"/>
</dbReference>
<feature type="compositionally biased region" description="Acidic residues" evidence="2">
    <location>
        <begin position="15"/>
        <end position="24"/>
    </location>
</feature>
<evidence type="ECO:0000256" key="1">
    <source>
        <dbReference type="SAM" id="Coils"/>
    </source>
</evidence>
<reference evidence="4" key="1">
    <citation type="submission" date="2021-02" db="EMBL/GenBank/DDBJ databases">
        <authorList>
            <person name="Dougan E. K."/>
            <person name="Rhodes N."/>
            <person name="Thang M."/>
            <person name="Chan C."/>
        </authorList>
    </citation>
    <scope>NUCLEOTIDE SEQUENCE</scope>
</reference>
<proteinExistence type="predicted"/>
<dbReference type="EMBL" id="CAJNNW010032900">
    <property type="protein sequence ID" value="CAE8716043.1"/>
    <property type="molecule type" value="Genomic_DNA"/>
</dbReference>
<dbReference type="NCBIfam" id="NF047352">
    <property type="entry name" value="P_loop_sacsin"/>
    <property type="match status" value="1"/>
</dbReference>
<comment type="caution">
    <text evidence="4">The sequence shown here is derived from an EMBL/GenBank/DDBJ whole genome shotgun (WGS) entry which is preliminary data.</text>
</comment>
<accession>A0A813L284</accession>
<gene>
    <name evidence="4" type="ORF">PGLA2088_LOCUS38894</name>
</gene>
<feature type="region of interest" description="Disordered" evidence="2">
    <location>
        <begin position="1"/>
        <end position="24"/>
    </location>
</feature>
<feature type="coiled-coil region" evidence="1">
    <location>
        <begin position="83"/>
        <end position="122"/>
    </location>
</feature>
<dbReference type="InterPro" id="IPR036890">
    <property type="entry name" value="HATPase_C_sf"/>
</dbReference>
<dbReference type="InterPro" id="IPR052957">
    <property type="entry name" value="Auxin_embryo_med"/>
</dbReference>
<evidence type="ECO:0000259" key="3">
    <source>
        <dbReference type="Pfam" id="PF25794"/>
    </source>
</evidence>
<evidence type="ECO:0000313" key="5">
    <source>
        <dbReference type="Proteomes" id="UP000626109"/>
    </source>
</evidence>
<dbReference type="AlphaFoldDB" id="A0A813L284"/>
<dbReference type="InterPro" id="IPR058210">
    <property type="entry name" value="SACS/Nov_dom"/>
</dbReference>
<dbReference type="Pfam" id="PF25794">
    <property type="entry name" value="SACS"/>
    <property type="match status" value="1"/>
</dbReference>
<organism evidence="4 5">
    <name type="scientific">Polarella glacialis</name>
    <name type="common">Dinoflagellate</name>
    <dbReference type="NCBI Taxonomy" id="89957"/>
    <lineage>
        <taxon>Eukaryota</taxon>
        <taxon>Sar</taxon>
        <taxon>Alveolata</taxon>
        <taxon>Dinophyceae</taxon>
        <taxon>Suessiales</taxon>
        <taxon>Suessiaceae</taxon>
        <taxon>Polarella</taxon>
    </lineage>
</organism>
<evidence type="ECO:0000313" key="4">
    <source>
        <dbReference type="EMBL" id="CAE8716043.1"/>
    </source>
</evidence>
<feature type="domain" description="Sacsin/Nov" evidence="3">
    <location>
        <begin position="228"/>
        <end position="344"/>
    </location>
</feature>
<protein>
    <recommendedName>
        <fullName evidence="3">Sacsin/Nov domain-containing protein</fullName>
    </recommendedName>
</protein>
<dbReference type="Proteomes" id="UP000626109">
    <property type="component" value="Unassembled WGS sequence"/>
</dbReference>